<comment type="caution">
    <text evidence="8">The sequence shown here is derived from an EMBL/GenBank/DDBJ whole genome shotgun (WGS) entry which is preliminary data.</text>
</comment>
<dbReference type="PANTHER" id="PTHR45856">
    <property type="entry name" value="ALPHA/BETA-HYDROLASES SUPERFAMILY PROTEIN"/>
    <property type="match status" value="1"/>
</dbReference>
<comment type="catalytic activity">
    <reaction evidence="3">
        <text>a diacylglycerol + H2O = a monoacylglycerol + a fatty acid + H(+)</text>
        <dbReference type="Rhea" id="RHEA:32731"/>
        <dbReference type="ChEBI" id="CHEBI:15377"/>
        <dbReference type="ChEBI" id="CHEBI:15378"/>
        <dbReference type="ChEBI" id="CHEBI:17408"/>
        <dbReference type="ChEBI" id="CHEBI:18035"/>
        <dbReference type="ChEBI" id="CHEBI:28868"/>
    </reaction>
</comment>
<reference evidence="8 9" key="1">
    <citation type="journal article" date="2011" name="J. Gen. Appl. Microbiol.">
        <title>Draft genome sequencing of the enigmatic basidiomycete Mixia osmundae.</title>
        <authorList>
            <person name="Nishida H."/>
            <person name="Nagatsuka Y."/>
            <person name="Sugiyama J."/>
        </authorList>
    </citation>
    <scope>NUCLEOTIDE SEQUENCE [LARGE SCALE GENOMIC DNA]</scope>
    <source>
        <strain evidence="9">CBS 9802 / IAM 14324 / JCM 22182 / KY 12970</strain>
    </source>
</reference>
<protein>
    <recommendedName>
        <fullName evidence="7">Fungal lipase-type domain-containing protein</fullName>
    </recommendedName>
</protein>
<keyword evidence="9" id="KW-1185">Reference proteome</keyword>
<proteinExistence type="inferred from homology"/>
<feature type="domain" description="Fungal lipase-type" evidence="7">
    <location>
        <begin position="204"/>
        <end position="334"/>
    </location>
</feature>
<dbReference type="InParanoid" id="G7E8U0"/>
<dbReference type="EMBL" id="BABT02000220">
    <property type="protein sequence ID" value="GAA99558.1"/>
    <property type="molecule type" value="Genomic_DNA"/>
</dbReference>
<dbReference type="OrthoDB" id="438440at2759"/>
<dbReference type="Gene3D" id="3.40.50.1820">
    <property type="entry name" value="alpha/beta hydrolase"/>
    <property type="match status" value="1"/>
</dbReference>
<evidence type="ECO:0000256" key="6">
    <source>
        <dbReference type="SAM" id="SignalP"/>
    </source>
</evidence>
<keyword evidence="6" id="KW-0732">Signal</keyword>
<comment type="catalytic activity">
    <reaction evidence="4">
        <text>a monoacylglycerol + H2O = glycerol + a fatty acid + H(+)</text>
        <dbReference type="Rhea" id="RHEA:15245"/>
        <dbReference type="ChEBI" id="CHEBI:15377"/>
        <dbReference type="ChEBI" id="CHEBI:15378"/>
        <dbReference type="ChEBI" id="CHEBI:17408"/>
        <dbReference type="ChEBI" id="CHEBI:17754"/>
        <dbReference type="ChEBI" id="CHEBI:28868"/>
    </reaction>
</comment>
<dbReference type="Pfam" id="PF01764">
    <property type="entry name" value="Lipase_3"/>
    <property type="match status" value="1"/>
</dbReference>
<dbReference type="CDD" id="cd00519">
    <property type="entry name" value="Lipase_3"/>
    <property type="match status" value="1"/>
</dbReference>
<keyword evidence="1" id="KW-1015">Disulfide bond</keyword>
<evidence type="ECO:0000256" key="4">
    <source>
        <dbReference type="ARBA" id="ARBA00048461"/>
    </source>
</evidence>
<feature type="compositionally biased region" description="Pro residues" evidence="5">
    <location>
        <begin position="77"/>
        <end position="87"/>
    </location>
</feature>
<feature type="region of interest" description="Disordered" evidence="5">
    <location>
        <begin position="70"/>
        <end position="89"/>
    </location>
</feature>
<dbReference type="InterPro" id="IPR029058">
    <property type="entry name" value="AB_hydrolase_fold"/>
</dbReference>
<dbReference type="GO" id="GO:0006629">
    <property type="term" value="P:lipid metabolic process"/>
    <property type="evidence" value="ECO:0007669"/>
    <property type="project" value="InterPro"/>
</dbReference>
<evidence type="ECO:0000313" key="9">
    <source>
        <dbReference type="Proteomes" id="UP000009131"/>
    </source>
</evidence>
<accession>G7E8U0</accession>
<dbReference type="HOGENOM" id="CLU_692775_0_0_1"/>
<dbReference type="InterPro" id="IPR002921">
    <property type="entry name" value="Fungal_lipase-type"/>
</dbReference>
<dbReference type="SUPFAM" id="SSF53474">
    <property type="entry name" value="alpha/beta-Hydrolases"/>
    <property type="match status" value="1"/>
</dbReference>
<dbReference type="AlphaFoldDB" id="G7E8U0"/>
<evidence type="ECO:0000256" key="5">
    <source>
        <dbReference type="SAM" id="MobiDB-lite"/>
    </source>
</evidence>
<name>G7E8U0_MIXOS</name>
<dbReference type="RefSeq" id="XP_014568785.1">
    <property type="nucleotide sequence ID" value="XM_014713299.1"/>
</dbReference>
<evidence type="ECO:0000313" key="8">
    <source>
        <dbReference type="EMBL" id="GAA99558.1"/>
    </source>
</evidence>
<feature type="chain" id="PRO_5009955889" description="Fungal lipase-type domain-containing protein" evidence="6">
    <location>
        <begin position="21"/>
        <end position="398"/>
    </location>
</feature>
<evidence type="ECO:0000256" key="1">
    <source>
        <dbReference type="ARBA" id="ARBA00023157"/>
    </source>
</evidence>
<feature type="signal peptide" evidence="6">
    <location>
        <begin position="1"/>
        <end position="20"/>
    </location>
</feature>
<dbReference type="PANTHER" id="PTHR45856:SF21">
    <property type="entry name" value="FUNGAL LIPASE-LIKE DOMAIN-CONTAINING PROTEIN"/>
    <property type="match status" value="1"/>
</dbReference>
<evidence type="ECO:0000256" key="2">
    <source>
        <dbReference type="ARBA" id="ARBA00043996"/>
    </source>
</evidence>
<comment type="similarity">
    <text evidence="2">Belongs to the AB hydrolase superfamily. Lipase family. Class 3 subfamily.</text>
</comment>
<sequence length="398" mass="42112">MHKALWRAGALSMLCLCAAALPADPTPLALEPLATPTITSADATVQTSPSSEEYLRSASVQRFSFSDVASAMGMSSPPTPSAPPAPAPDAQVQPLVALAVAPQPVPVTDMPATDPQGQPLVPVAIAPDTVVAAPVPPAKPEGSPADRRIAETIRAHALLATAAYQNSSACEQTFQGAKVLGTFKSRLDQEGYMISLPSRKETAIVFRGTDGIRNIITDIQIAPALSGFPQCNNCLVHSGTLMNYMSAKKTTNNFALAREDALANGHDLVVTGHSLGAGVTAMAAIDLSDSVRTVSTFGEYRSMTPAGANFLDQHYGDRISRTVHRNDIVPALMPSTVGLVHHGTAYWLSDENELVRCMGPEAIGCVGGMSVADHSFYWLHCNLRGYRKLFRDPTVLAQ</sequence>
<evidence type="ECO:0000256" key="3">
    <source>
        <dbReference type="ARBA" id="ARBA00047591"/>
    </source>
</evidence>
<gene>
    <name evidence="8" type="primary">Mo06259</name>
    <name evidence="8" type="ORF">E5Q_06259</name>
</gene>
<dbReference type="InterPro" id="IPR051218">
    <property type="entry name" value="Sec_MonoDiacylglyc_Lipase"/>
</dbReference>
<organism evidence="8 9">
    <name type="scientific">Mixia osmundae (strain CBS 9802 / IAM 14324 / JCM 22182 / KY 12970)</name>
    <dbReference type="NCBI Taxonomy" id="764103"/>
    <lineage>
        <taxon>Eukaryota</taxon>
        <taxon>Fungi</taxon>
        <taxon>Dikarya</taxon>
        <taxon>Basidiomycota</taxon>
        <taxon>Pucciniomycotina</taxon>
        <taxon>Mixiomycetes</taxon>
        <taxon>Mixiales</taxon>
        <taxon>Mixiaceae</taxon>
        <taxon>Mixia</taxon>
    </lineage>
</organism>
<reference evidence="8 9" key="2">
    <citation type="journal article" date="2012" name="Open Biol.">
        <title>Characteristics of nucleosomes and linker DNA regions on the genome of the basidiomycete Mixia osmundae revealed by mono- and dinucleosome mapping.</title>
        <authorList>
            <person name="Nishida H."/>
            <person name="Kondo S."/>
            <person name="Matsumoto T."/>
            <person name="Suzuki Y."/>
            <person name="Yoshikawa H."/>
            <person name="Taylor T.D."/>
            <person name="Sugiyama J."/>
        </authorList>
    </citation>
    <scope>NUCLEOTIDE SEQUENCE [LARGE SCALE GENOMIC DNA]</scope>
    <source>
        <strain evidence="9">CBS 9802 / IAM 14324 / JCM 22182 / KY 12970</strain>
    </source>
</reference>
<evidence type="ECO:0000259" key="7">
    <source>
        <dbReference type="Pfam" id="PF01764"/>
    </source>
</evidence>
<dbReference type="STRING" id="764103.G7E8U0"/>
<dbReference type="Proteomes" id="UP000009131">
    <property type="component" value="Unassembled WGS sequence"/>
</dbReference>